<keyword evidence="1" id="KW-0472">Membrane</keyword>
<proteinExistence type="predicted"/>
<accession>A0A076LY73</accession>
<evidence type="ECO:0000313" key="3">
    <source>
        <dbReference type="Proteomes" id="UP000028681"/>
    </source>
</evidence>
<keyword evidence="1" id="KW-1133">Transmembrane helix</keyword>
<name>A0A076LY73_9GAMM</name>
<evidence type="ECO:0000313" key="2">
    <source>
        <dbReference type="EMBL" id="AIJ10369.1"/>
    </source>
</evidence>
<organism evidence="2 3">
    <name type="scientific">Edwardsiella anguillarum ET080813</name>
    <dbReference type="NCBI Taxonomy" id="667120"/>
    <lineage>
        <taxon>Bacteria</taxon>
        <taxon>Pseudomonadati</taxon>
        <taxon>Pseudomonadota</taxon>
        <taxon>Gammaproteobacteria</taxon>
        <taxon>Enterobacterales</taxon>
        <taxon>Hafniaceae</taxon>
        <taxon>Edwardsiella</taxon>
    </lineage>
</organism>
<dbReference type="Proteomes" id="UP000028681">
    <property type="component" value="Chromosome"/>
</dbReference>
<dbReference type="RefSeq" id="WP_034163289.1">
    <property type="nucleotide sequence ID" value="NZ_CP006664.1"/>
</dbReference>
<dbReference type="KEGG" id="ete:ETEE_3960"/>
<keyword evidence="1" id="KW-0812">Transmembrane</keyword>
<dbReference type="EMBL" id="CP006664">
    <property type="protein sequence ID" value="AIJ10369.1"/>
    <property type="molecule type" value="Genomic_DNA"/>
</dbReference>
<feature type="transmembrane region" description="Helical" evidence="1">
    <location>
        <begin position="52"/>
        <end position="71"/>
    </location>
</feature>
<dbReference type="HOGENOM" id="CLU_053135_2_0_6"/>
<dbReference type="GeneID" id="33941310"/>
<evidence type="ECO:0000256" key="1">
    <source>
        <dbReference type="SAM" id="Phobius"/>
    </source>
</evidence>
<feature type="transmembrane region" description="Helical" evidence="1">
    <location>
        <begin position="23"/>
        <end position="40"/>
    </location>
</feature>
<dbReference type="AlphaFoldDB" id="A0A076LY73"/>
<reference evidence="2 3" key="1">
    <citation type="journal article" date="2012" name="PLoS ONE">
        <title>Edwardsiella comparative phylogenomics reveal the new intra/inter-species taxonomic relationships, virulence evolution and niche adaptation mechanisms.</title>
        <authorList>
            <person name="Yang M."/>
            <person name="Lv Y."/>
            <person name="Xiao J."/>
            <person name="Wu H."/>
            <person name="Zheng H."/>
            <person name="Liu Q."/>
            <person name="Zhang Y."/>
            <person name="Wang Q."/>
        </authorList>
    </citation>
    <scope>NUCLEOTIDE SEQUENCE [LARGE SCALE GENOMIC DNA]</scope>
    <source>
        <strain evidence="3">080813</strain>
    </source>
</reference>
<sequence length="408" mass="45042">MPVDLSAIPDVARGTRQPSIKRWLVILLIFMVLGGFITSWLWPSNSPSRGAFFWHCFITAPLVVWILLLGARWLCYLATEWPAEGWDDEREQDISNEIHRGQRFLVLEAQSVHLPHAVTSAGLTQQFMLPQGIVLPSVVDEKTQSVSFQASFSAGGQYVPDKIHQQLSALLRERTLQAAITRQSGRQFTTVVQIDGGDALSEDDSAVIEQWVKALLPASSRVLISPTFGLTDIDNWLDAPERFGTLLIVSMCIRPIIADGEGEAIVGLLLHFGDNESDVDMLSARLHRPEHACDVDFKTSAMQALQWGCTHADNVAWLWLAGLGTENRAQMLLANNNIKFPCVESSQLTDIDMKTGHSGKASPWLAIALAAGNIGQSPNPQLILSMPDKEALPWWLVVHPASESQPHH</sequence>
<gene>
    <name evidence="2" type="ORF">ETEE_3960</name>
</gene>
<protein>
    <submittedName>
        <fullName evidence="2">Uncharacterized protein</fullName>
    </submittedName>
</protein>